<evidence type="ECO:0000259" key="3">
    <source>
        <dbReference type="PROSITE" id="PS51352"/>
    </source>
</evidence>
<dbReference type="CDD" id="cd02966">
    <property type="entry name" value="TlpA_like_family"/>
    <property type="match status" value="1"/>
</dbReference>
<dbReference type="SUPFAM" id="SSF52833">
    <property type="entry name" value="Thioredoxin-like"/>
    <property type="match status" value="1"/>
</dbReference>
<dbReference type="InterPro" id="IPR050553">
    <property type="entry name" value="Thioredoxin_ResA/DsbE_sf"/>
</dbReference>
<evidence type="ECO:0000256" key="1">
    <source>
        <dbReference type="ARBA" id="ARBA00023157"/>
    </source>
</evidence>
<organism evidence="4 5">
    <name type="scientific">Cohnella phaseoli</name>
    <dbReference type="NCBI Taxonomy" id="456490"/>
    <lineage>
        <taxon>Bacteria</taxon>
        <taxon>Bacillati</taxon>
        <taxon>Bacillota</taxon>
        <taxon>Bacilli</taxon>
        <taxon>Bacillales</taxon>
        <taxon>Paenibacillaceae</taxon>
        <taxon>Cohnella</taxon>
    </lineage>
</organism>
<dbReference type="InterPro" id="IPR013766">
    <property type="entry name" value="Thioredoxin_domain"/>
</dbReference>
<dbReference type="GO" id="GO:0016853">
    <property type="term" value="F:isomerase activity"/>
    <property type="evidence" value="ECO:0007669"/>
    <property type="project" value="UniProtKB-KW"/>
</dbReference>
<keyword evidence="2" id="KW-0472">Membrane</keyword>
<dbReference type="OrthoDB" id="9809746at2"/>
<protein>
    <submittedName>
        <fullName evidence="4">Thiol-disulfide isomerase/thioredoxin</fullName>
    </submittedName>
</protein>
<evidence type="ECO:0000256" key="2">
    <source>
        <dbReference type="SAM" id="Phobius"/>
    </source>
</evidence>
<dbReference type="InterPro" id="IPR000866">
    <property type="entry name" value="AhpC/TSA"/>
</dbReference>
<dbReference type="Proteomes" id="UP000256977">
    <property type="component" value="Unassembled WGS sequence"/>
</dbReference>
<feature type="transmembrane region" description="Helical" evidence="2">
    <location>
        <begin position="6"/>
        <end position="25"/>
    </location>
</feature>
<feature type="domain" description="Thioredoxin" evidence="3">
    <location>
        <begin position="24"/>
        <end position="187"/>
    </location>
</feature>
<dbReference type="Gene3D" id="3.40.30.10">
    <property type="entry name" value="Glutaredoxin"/>
    <property type="match status" value="1"/>
</dbReference>
<keyword evidence="5" id="KW-1185">Reference proteome</keyword>
<dbReference type="EMBL" id="QRDZ01000003">
    <property type="protein sequence ID" value="RED86530.1"/>
    <property type="molecule type" value="Genomic_DNA"/>
</dbReference>
<name>A0A3D9KJR6_9BACL</name>
<dbReference type="InterPro" id="IPR017937">
    <property type="entry name" value="Thioredoxin_CS"/>
</dbReference>
<sequence>MNKLKVAVTSLLLVVSAVLIVYLLANREEKPRHTATNETSLSDASVDKMRQTSNDFTLNSLSEATAAVDVHFAEKPTVLLFFTSWCPYCNEDAPKIVQLEKKYKDKINVYGINVAARDNLEDVRDYVQRHHIEYPVLLDEAGDIYNKFGGVGFPSLYFFNERGEVADAIVGSADIELIEVAFKNIKGS</sequence>
<comment type="caution">
    <text evidence="4">The sequence shown here is derived from an EMBL/GenBank/DDBJ whole genome shotgun (WGS) entry which is preliminary data.</text>
</comment>
<dbReference type="PANTHER" id="PTHR42852">
    <property type="entry name" value="THIOL:DISULFIDE INTERCHANGE PROTEIN DSBE"/>
    <property type="match status" value="1"/>
</dbReference>
<keyword evidence="1" id="KW-1015">Disulfide bond</keyword>
<keyword evidence="2" id="KW-0812">Transmembrane</keyword>
<proteinExistence type="predicted"/>
<dbReference type="RefSeq" id="WP_116059641.1">
    <property type="nucleotide sequence ID" value="NZ_QRDZ01000003.1"/>
</dbReference>
<dbReference type="PANTHER" id="PTHR42852:SF18">
    <property type="entry name" value="CHROMOSOME UNDETERMINED SCAFFOLD_47, WHOLE GENOME SHOTGUN SEQUENCE"/>
    <property type="match status" value="1"/>
</dbReference>
<gene>
    <name evidence="4" type="ORF">DFP98_103385</name>
</gene>
<dbReference type="Pfam" id="PF00578">
    <property type="entry name" value="AhpC-TSA"/>
    <property type="match status" value="1"/>
</dbReference>
<keyword evidence="4" id="KW-0413">Isomerase</keyword>
<dbReference type="GO" id="GO:0016491">
    <property type="term" value="F:oxidoreductase activity"/>
    <property type="evidence" value="ECO:0007669"/>
    <property type="project" value="InterPro"/>
</dbReference>
<dbReference type="PROSITE" id="PS00194">
    <property type="entry name" value="THIOREDOXIN_1"/>
    <property type="match status" value="1"/>
</dbReference>
<dbReference type="GO" id="GO:0016209">
    <property type="term" value="F:antioxidant activity"/>
    <property type="evidence" value="ECO:0007669"/>
    <property type="project" value="InterPro"/>
</dbReference>
<keyword evidence="2" id="KW-1133">Transmembrane helix</keyword>
<dbReference type="InterPro" id="IPR036249">
    <property type="entry name" value="Thioredoxin-like_sf"/>
</dbReference>
<evidence type="ECO:0000313" key="4">
    <source>
        <dbReference type="EMBL" id="RED86530.1"/>
    </source>
</evidence>
<evidence type="ECO:0000313" key="5">
    <source>
        <dbReference type="Proteomes" id="UP000256977"/>
    </source>
</evidence>
<dbReference type="AlphaFoldDB" id="A0A3D9KJR6"/>
<reference evidence="4 5" key="1">
    <citation type="submission" date="2018-07" db="EMBL/GenBank/DDBJ databases">
        <title>Genomic Encyclopedia of Type Strains, Phase III (KMG-III): the genomes of soil and plant-associated and newly described type strains.</title>
        <authorList>
            <person name="Whitman W."/>
        </authorList>
    </citation>
    <scope>NUCLEOTIDE SEQUENCE [LARGE SCALE GENOMIC DNA]</scope>
    <source>
        <strain evidence="4 5">CECT 7287</strain>
    </source>
</reference>
<dbReference type="PROSITE" id="PS51352">
    <property type="entry name" value="THIOREDOXIN_2"/>
    <property type="match status" value="1"/>
</dbReference>
<accession>A0A3D9KJR6</accession>